<dbReference type="RefSeq" id="WP_133700615.1">
    <property type="nucleotide sequence ID" value="NZ_SNXS01000002.1"/>
</dbReference>
<feature type="active site" description="Tele-phosphohistidine intermediate" evidence="1">
    <location>
        <position position="14"/>
    </location>
</feature>
<feature type="binding site" evidence="2">
    <location>
        <begin position="13"/>
        <end position="20"/>
    </location>
    <ligand>
        <name>substrate</name>
    </ligand>
</feature>
<dbReference type="Pfam" id="PF00300">
    <property type="entry name" value="His_Phos_1"/>
    <property type="match status" value="1"/>
</dbReference>
<evidence type="ECO:0000313" key="3">
    <source>
        <dbReference type="EMBL" id="TDP73220.1"/>
    </source>
</evidence>
<dbReference type="GO" id="GO:0016791">
    <property type="term" value="F:phosphatase activity"/>
    <property type="evidence" value="ECO:0007669"/>
    <property type="project" value="TreeGrafter"/>
</dbReference>
<dbReference type="OrthoDB" id="9783269at2"/>
<dbReference type="Proteomes" id="UP000295361">
    <property type="component" value="Unassembled WGS sequence"/>
</dbReference>
<feature type="active site" description="Proton donor/acceptor" evidence="1">
    <location>
        <position position="87"/>
    </location>
</feature>
<dbReference type="Gene3D" id="3.40.50.1240">
    <property type="entry name" value="Phosphoglycerate mutase-like"/>
    <property type="match status" value="1"/>
</dbReference>
<organism evidence="3 4">
    <name type="scientific">Roseateles toxinivorans</name>
    <dbReference type="NCBI Taxonomy" id="270368"/>
    <lineage>
        <taxon>Bacteria</taxon>
        <taxon>Pseudomonadati</taxon>
        <taxon>Pseudomonadota</taxon>
        <taxon>Betaproteobacteria</taxon>
        <taxon>Burkholderiales</taxon>
        <taxon>Sphaerotilaceae</taxon>
        <taxon>Roseateles</taxon>
    </lineage>
</organism>
<evidence type="ECO:0000256" key="1">
    <source>
        <dbReference type="PIRSR" id="PIRSR613078-1"/>
    </source>
</evidence>
<keyword evidence="4" id="KW-1185">Reference proteome</keyword>
<dbReference type="InterPro" id="IPR029033">
    <property type="entry name" value="His_PPase_superfam"/>
</dbReference>
<dbReference type="InterPro" id="IPR013078">
    <property type="entry name" value="His_Pase_superF_clade-1"/>
</dbReference>
<accession>A0A4R6QQM7</accession>
<feature type="binding site" evidence="2">
    <location>
        <position position="63"/>
    </location>
    <ligand>
        <name>substrate</name>
    </ligand>
</feature>
<protein>
    <submittedName>
        <fullName evidence="3">Phosphoglycerate mutase</fullName>
    </submittedName>
</protein>
<sequence length="223" mass="24555">MTHPAVTRILAIRHGETAWNVDSRIQGHLDIPLNAVGREQARRLALSVAGEDLTAIYCSDLSRAHATASAVAESVGLPLSVDKGLRERSFGAFEGLSFKEIEQRWPDQALRWRQRDPLFAAEGGENLQTFYARCVGAVRALAERHAGEHIAVVAHGGVMDCLYRAASRLELHAPRSWELGNASINRLLYMPEGFTLVGWNDKSHLEGPALDEFSDGERQGMTT</sequence>
<dbReference type="PANTHER" id="PTHR48100">
    <property type="entry name" value="BROAD-SPECIFICITY PHOSPHATASE YOR283W-RELATED"/>
    <property type="match status" value="1"/>
</dbReference>
<dbReference type="SUPFAM" id="SSF53254">
    <property type="entry name" value="Phosphoglycerate mutase-like"/>
    <property type="match status" value="1"/>
</dbReference>
<dbReference type="AlphaFoldDB" id="A0A4R6QQM7"/>
<dbReference type="InterPro" id="IPR050275">
    <property type="entry name" value="PGM_Phosphatase"/>
</dbReference>
<dbReference type="GO" id="GO:0005737">
    <property type="term" value="C:cytoplasm"/>
    <property type="evidence" value="ECO:0007669"/>
    <property type="project" value="TreeGrafter"/>
</dbReference>
<proteinExistence type="predicted"/>
<dbReference type="CDD" id="cd07067">
    <property type="entry name" value="HP_PGM_like"/>
    <property type="match status" value="1"/>
</dbReference>
<dbReference type="PANTHER" id="PTHR48100:SF1">
    <property type="entry name" value="HISTIDINE PHOSPHATASE FAMILY PROTEIN-RELATED"/>
    <property type="match status" value="1"/>
</dbReference>
<dbReference type="SMART" id="SM00855">
    <property type="entry name" value="PGAM"/>
    <property type="match status" value="1"/>
</dbReference>
<reference evidence="3 4" key="1">
    <citation type="submission" date="2019-03" db="EMBL/GenBank/DDBJ databases">
        <title>Genomic Encyclopedia of Type Strains, Phase IV (KMG-IV): sequencing the most valuable type-strain genomes for metagenomic binning, comparative biology and taxonomic classification.</title>
        <authorList>
            <person name="Goeker M."/>
        </authorList>
    </citation>
    <scope>NUCLEOTIDE SEQUENCE [LARGE SCALE GENOMIC DNA]</scope>
    <source>
        <strain evidence="3 4">DSM 16998</strain>
    </source>
</reference>
<dbReference type="EMBL" id="SNXS01000002">
    <property type="protein sequence ID" value="TDP73220.1"/>
    <property type="molecule type" value="Genomic_DNA"/>
</dbReference>
<evidence type="ECO:0000256" key="2">
    <source>
        <dbReference type="PIRSR" id="PIRSR613078-2"/>
    </source>
</evidence>
<dbReference type="InParanoid" id="A0A4R6QQM7"/>
<gene>
    <name evidence="3" type="ORF">DES47_102967</name>
</gene>
<name>A0A4R6QQM7_9BURK</name>
<evidence type="ECO:0000313" key="4">
    <source>
        <dbReference type="Proteomes" id="UP000295361"/>
    </source>
</evidence>
<dbReference type="FunCoup" id="A0A4R6QQM7">
    <property type="interactions" value="639"/>
</dbReference>
<comment type="caution">
    <text evidence="3">The sequence shown here is derived from an EMBL/GenBank/DDBJ whole genome shotgun (WGS) entry which is preliminary data.</text>
</comment>